<proteinExistence type="inferred from homology"/>
<comment type="similarity">
    <text evidence="5">Belongs to the COX19 family.</text>
</comment>
<dbReference type="EMBL" id="KV454290">
    <property type="protein sequence ID" value="ODQ75819.1"/>
    <property type="molecule type" value="Genomic_DNA"/>
</dbReference>
<dbReference type="Proteomes" id="UP000094385">
    <property type="component" value="Unassembled WGS sequence"/>
</dbReference>
<dbReference type="AlphaFoldDB" id="A0A1E3QDN8"/>
<sequence length="54" mass="6328">PTPPDRGSFPLDHDGECKNQMQIYLDCLRSSRSRERVPSDCRLLAKEYLNCRME</sequence>
<dbReference type="STRING" id="675824.A0A1E3QDN8"/>
<organism evidence="7 8">
    <name type="scientific">Lipomyces starkeyi NRRL Y-11557</name>
    <dbReference type="NCBI Taxonomy" id="675824"/>
    <lineage>
        <taxon>Eukaryota</taxon>
        <taxon>Fungi</taxon>
        <taxon>Dikarya</taxon>
        <taxon>Ascomycota</taxon>
        <taxon>Saccharomycotina</taxon>
        <taxon>Lipomycetes</taxon>
        <taxon>Lipomycetales</taxon>
        <taxon>Lipomycetaceae</taxon>
        <taxon>Lipomyces</taxon>
    </lineage>
</organism>
<reference evidence="7 8" key="1">
    <citation type="journal article" date="2016" name="Proc. Natl. Acad. Sci. U.S.A.">
        <title>Comparative genomics of biotechnologically important yeasts.</title>
        <authorList>
            <person name="Riley R."/>
            <person name="Haridas S."/>
            <person name="Wolfe K.H."/>
            <person name="Lopes M.R."/>
            <person name="Hittinger C.T."/>
            <person name="Goeker M."/>
            <person name="Salamov A.A."/>
            <person name="Wisecaver J.H."/>
            <person name="Long T.M."/>
            <person name="Calvey C.H."/>
            <person name="Aerts A.L."/>
            <person name="Barry K.W."/>
            <person name="Choi C."/>
            <person name="Clum A."/>
            <person name="Coughlan A.Y."/>
            <person name="Deshpande S."/>
            <person name="Douglass A.P."/>
            <person name="Hanson S.J."/>
            <person name="Klenk H.-P."/>
            <person name="LaButti K.M."/>
            <person name="Lapidus A."/>
            <person name="Lindquist E.A."/>
            <person name="Lipzen A.M."/>
            <person name="Meier-Kolthoff J.P."/>
            <person name="Ohm R.A."/>
            <person name="Otillar R.P."/>
            <person name="Pangilinan J.L."/>
            <person name="Peng Y."/>
            <person name="Rokas A."/>
            <person name="Rosa C.A."/>
            <person name="Scheuner C."/>
            <person name="Sibirny A.A."/>
            <person name="Slot J.C."/>
            <person name="Stielow J.B."/>
            <person name="Sun H."/>
            <person name="Kurtzman C.P."/>
            <person name="Blackwell M."/>
            <person name="Grigoriev I.V."/>
            <person name="Jeffries T.W."/>
        </authorList>
    </citation>
    <scope>NUCLEOTIDE SEQUENCE [LARGE SCALE GENOMIC DNA]</scope>
    <source>
        <strain evidence="7 8">NRRL Y-11557</strain>
    </source>
</reference>
<dbReference type="InterPro" id="IPR010625">
    <property type="entry name" value="CHCH"/>
</dbReference>
<evidence type="ECO:0000256" key="4">
    <source>
        <dbReference type="ARBA" id="ARBA00037279"/>
    </source>
</evidence>
<evidence type="ECO:0000313" key="7">
    <source>
        <dbReference type="EMBL" id="ODQ75819.1"/>
    </source>
</evidence>
<dbReference type="PANTHER" id="PTHR21107">
    <property type="entry name" value="CYTOCHROME C OXIDASE ASSEMBLY PROTEIN COX19"/>
    <property type="match status" value="1"/>
</dbReference>
<feature type="non-terminal residue" evidence="7">
    <location>
        <position position="1"/>
    </location>
</feature>
<evidence type="ECO:0000256" key="5">
    <source>
        <dbReference type="ARBA" id="ARBA00038223"/>
    </source>
</evidence>
<comment type="function">
    <text evidence="4">Required for the assembly of mitochondrial cytochrome c oxidase.</text>
</comment>
<dbReference type="GO" id="GO:0033617">
    <property type="term" value="P:mitochondrial respiratory chain complex IV assembly"/>
    <property type="evidence" value="ECO:0007669"/>
    <property type="project" value="TreeGrafter"/>
</dbReference>
<evidence type="ECO:0000256" key="3">
    <source>
        <dbReference type="ARBA" id="ARBA00023157"/>
    </source>
</evidence>
<dbReference type="InterPro" id="IPR051383">
    <property type="entry name" value="COX19"/>
</dbReference>
<keyword evidence="3" id="KW-1015">Disulfide bond</keyword>
<dbReference type="GO" id="GO:0005758">
    <property type="term" value="C:mitochondrial intermembrane space"/>
    <property type="evidence" value="ECO:0007669"/>
    <property type="project" value="TreeGrafter"/>
</dbReference>
<accession>A0A1E3QDN8</accession>
<gene>
    <name evidence="7" type="ORF">LIPSTDRAFT_41423</name>
</gene>
<feature type="domain" description="CHCH" evidence="6">
    <location>
        <begin position="17"/>
        <end position="54"/>
    </location>
</feature>
<feature type="non-terminal residue" evidence="7">
    <location>
        <position position="54"/>
    </location>
</feature>
<keyword evidence="8" id="KW-1185">Reference proteome</keyword>
<evidence type="ECO:0000256" key="2">
    <source>
        <dbReference type="ARBA" id="ARBA00022490"/>
    </source>
</evidence>
<dbReference type="OrthoDB" id="268594at2759"/>
<evidence type="ECO:0000256" key="1">
    <source>
        <dbReference type="ARBA" id="ARBA00004496"/>
    </source>
</evidence>
<dbReference type="PROSITE" id="PS51808">
    <property type="entry name" value="CHCH"/>
    <property type="match status" value="1"/>
</dbReference>
<evidence type="ECO:0000313" key="8">
    <source>
        <dbReference type="Proteomes" id="UP000094385"/>
    </source>
</evidence>
<dbReference type="Pfam" id="PF06747">
    <property type="entry name" value="CHCH"/>
    <property type="match status" value="1"/>
</dbReference>
<keyword evidence="2" id="KW-0963">Cytoplasm</keyword>
<protein>
    <recommendedName>
        <fullName evidence="6">CHCH domain-containing protein</fullName>
    </recommendedName>
</protein>
<comment type="subcellular location">
    <subcellularLocation>
        <location evidence="1">Cytoplasm</location>
    </subcellularLocation>
</comment>
<dbReference type="PANTHER" id="PTHR21107:SF2">
    <property type="entry name" value="CYTOCHROME C OXIDASE ASSEMBLY PROTEIN COX19"/>
    <property type="match status" value="1"/>
</dbReference>
<name>A0A1E3QDN8_LIPST</name>
<evidence type="ECO:0000259" key="6">
    <source>
        <dbReference type="Pfam" id="PF06747"/>
    </source>
</evidence>